<dbReference type="InterPro" id="IPR050491">
    <property type="entry name" value="AmpC-like"/>
</dbReference>
<dbReference type="Proteomes" id="UP000033740">
    <property type="component" value="Unassembled WGS sequence"/>
</dbReference>
<keyword evidence="2" id="KW-0121">Carboxypeptidase</keyword>
<dbReference type="GO" id="GO:0009002">
    <property type="term" value="F:serine-type D-Ala-D-Ala carboxypeptidase activity"/>
    <property type="evidence" value="ECO:0007669"/>
    <property type="project" value="UniProtKB-EC"/>
</dbReference>
<dbReference type="RefSeq" id="WP_082076721.1">
    <property type="nucleotide sequence ID" value="NZ_JYIX01000035.1"/>
</dbReference>
<proteinExistence type="predicted"/>
<feature type="domain" description="Beta-lactamase-related" evidence="1">
    <location>
        <begin position="10"/>
        <end position="326"/>
    </location>
</feature>
<dbReference type="SUPFAM" id="SSF56601">
    <property type="entry name" value="beta-lactamase/transpeptidase-like"/>
    <property type="match status" value="1"/>
</dbReference>
<evidence type="ECO:0000313" key="2">
    <source>
        <dbReference type="EMBL" id="KJL32893.1"/>
    </source>
</evidence>
<dbReference type="Pfam" id="PF00144">
    <property type="entry name" value="Beta-lactamase"/>
    <property type="match status" value="1"/>
</dbReference>
<name>A0A0F0LIC4_9MICO</name>
<accession>A0A0F0LIC4</accession>
<gene>
    <name evidence="2" type="ORF">RS86_02066</name>
</gene>
<dbReference type="Gene3D" id="3.40.710.10">
    <property type="entry name" value="DD-peptidase/beta-lactamase superfamily"/>
    <property type="match status" value="1"/>
</dbReference>
<dbReference type="PATRIC" id="fig|582680.6.peg.2131"/>
<reference evidence="2 3" key="1">
    <citation type="submission" date="2015-02" db="EMBL/GenBank/DDBJ databases">
        <title>Draft genome sequences of ten Microbacterium spp. with emphasis on heavy metal contaminated environments.</title>
        <authorList>
            <person name="Corretto E."/>
        </authorList>
    </citation>
    <scope>NUCLEOTIDE SEQUENCE [LARGE SCALE GENOMIC DNA]</scope>
    <source>
        <strain evidence="2 3">ARN176</strain>
    </source>
</reference>
<organism evidence="2 3">
    <name type="scientific">Microbacterium azadirachtae</name>
    <dbReference type="NCBI Taxonomy" id="582680"/>
    <lineage>
        <taxon>Bacteria</taxon>
        <taxon>Bacillati</taxon>
        <taxon>Actinomycetota</taxon>
        <taxon>Actinomycetes</taxon>
        <taxon>Micrococcales</taxon>
        <taxon>Microbacteriaceae</taxon>
        <taxon>Microbacterium</taxon>
    </lineage>
</organism>
<protein>
    <submittedName>
        <fullName evidence="2">D-alanyl-D-alanine carboxypeptidase</fullName>
        <ecNumber evidence="2">3.4.16.4</ecNumber>
    </submittedName>
</protein>
<keyword evidence="2" id="KW-0645">Protease</keyword>
<comment type="caution">
    <text evidence="2">The sequence shown here is derived from an EMBL/GenBank/DDBJ whole genome shotgun (WGS) entry which is preliminary data.</text>
</comment>
<dbReference type="STRING" id="582680.RS86_02066"/>
<dbReference type="EC" id="3.4.16.4" evidence="2"/>
<dbReference type="EMBL" id="JYIX01000035">
    <property type="protein sequence ID" value="KJL32893.1"/>
    <property type="molecule type" value="Genomic_DNA"/>
</dbReference>
<dbReference type="PANTHER" id="PTHR46825:SF9">
    <property type="entry name" value="BETA-LACTAMASE-RELATED DOMAIN-CONTAINING PROTEIN"/>
    <property type="match status" value="1"/>
</dbReference>
<evidence type="ECO:0000313" key="3">
    <source>
        <dbReference type="Proteomes" id="UP000033740"/>
    </source>
</evidence>
<dbReference type="AlphaFoldDB" id="A0A0F0LIC4"/>
<keyword evidence="3" id="KW-1185">Reference proteome</keyword>
<dbReference type="InterPro" id="IPR001466">
    <property type="entry name" value="Beta-lactam-related"/>
</dbReference>
<dbReference type="PANTHER" id="PTHR46825">
    <property type="entry name" value="D-ALANYL-D-ALANINE-CARBOXYPEPTIDASE/ENDOPEPTIDASE AMPH"/>
    <property type="match status" value="1"/>
</dbReference>
<keyword evidence="2" id="KW-0378">Hydrolase</keyword>
<evidence type="ECO:0000259" key="1">
    <source>
        <dbReference type="Pfam" id="PF00144"/>
    </source>
</evidence>
<sequence>MMHNSDLQEFLDHTAAELEVPGAIVGIVDGDREIIATTGIADTATGAAVSERTLFQIGSTSKTLTGTVAMRLIEDGDLDLEARIVDLLPSFRLADEHALDALRVRHLLTHSGGFLGDADERPGWNDDALARNVDDYADLPQFFAPGTIASYSNAGIRVLGRVIEVVTGEAFEQAVRRIVIDPLGMADTFYFPWEVIARPHAVGHVRGEDGAPVPLAQWPLTRDINPEGGVVSSVGDQLRYARFHLRGESAGPAPVSEATRRRMQEPQLTAGPPVDAIGFPWLLAHHGPARIVMHGGNIADTQLSEFVLAPDQDLAITVLTNSAGGKALGTRAIDWCFQNLRGISKTRPTARLAPPEALDGAVGTYDAGQWHYDVARAGDALEVTMVLREDIAALGVPPRPMMRLRVRSDGALVTDDDTAVGRLLAPGEGGPELLHLGLRAVRRR</sequence>
<dbReference type="InterPro" id="IPR012338">
    <property type="entry name" value="Beta-lactam/transpept-like"/>
</dbReference>